<dbReference type="PANTHER" id="PTHR43420">
    <property type="entry name" value="ACETYLTRANSFERASE"/>
    <property type="match status" value="1"/>
</dbReference>
<feature type="domain" description="N-acetyltransferase" evidence="3">
    <location>
        <begin position="28"/>
        <end position="182"/>
    </location>
</feature>
<dbReference type="PROSITE" id="PS51186">
    <property type="entry name" value="GNAT"/>
    <property type="match status" value="2"/>
</dbReference>
<dbReference type="EMBL" id="AXNT01000132">
    <property type="protein sequence ID" value="KGM01110.1"/>
    <property type="molecule type" value="Genomic_DNA"/>
</dbReference>
<dbReference type="InterPro" id="IPR000182">
    <property type="entry name" value="GNAT_dom"/>
</dbReference>
<dbReference type="GO" id="GO:0016747">
    <property type="term" value="F:acyltransferase activity, transferring groups other than amino-acyl groups"/>
    <property type="evidence" value="ECO:0007669"/>
    <property type="project" value="InterPro"/>
</dbReference>
<dbReference type="InterPro" id="IPR016181">
    <property type="entry name" value="Acyl_CoA_acyltransferase"/>
</dbReference>
<evidence type="ECO:0000259" key="3">
    <source>
        <dbReference type="PROSITE" id="PS51186"/>
    </source>
</evidence>
<name>A0A0A0B2R0_9CELL</name>
<evidence type="ECO:0000313" key="5">
    <source>
        <dbReference type="Proteomes" id="UP000029833"/>
    </source>
</evidence>
<evidence type="ECO:0000256" key="1">
    <source>
        <dbReference type="ARBA" id="ARBA00022679"/>
    </source>
</evidence>
<dbReference type="Proteomes" id="UP000029833">
    <property type="component" value="Unassembled WGS sequence"/>
</dbReference>
<dbReference type="AlphaFoldDB" id="A0A0A0B2R0"/>
<dbReference type="Pfam" id="PF00583">
    <property type="entry name" value="Acetyltransf_1"/>
    <property type="match status" value="1"/>
</dbReference>
<evidence type="ECO:0000256" key="2">
    <source>
        <dbReference type="ARBA" id="ARBA00023315"/>
    </source>
</evidence>
<protein>
    <submittedName>
        <fullName evidence="4">GCN5 family acetyltransferase</fullName>
    </submittedName>
</protein>
<dbReference type="RefSeq" id="WP_034633598.1">
    <property type="nucleotide sequence ID" value="NZ_AXNT01000132.1"/>
</dbReference>
<reference evidence="4 5" key="1">
    <citation type="submission" date="2013-10" db="EMBL/GenBank/DDBJ databases">
        <authorList>
            <person name="Wang G."/>
            <person name="Zhuang W."/>
        </authorList>
    </citation>
    <scope>NUCLEOTIDE SEQUENCE [LARGE SCALE GENOMIC DNA]</scope>
    <source>
        <strain evidence="4 5">DSM 20118</strain>
    </source>
</reference>
<dbReference type="PANTHER" id="PTHR43420:SF47">
    <property type="entry name" value="N-ACETYLTRANSFERASE DOMAIN-CONTAINING PROTEIN"/>
    <property type="match status" value="1"/>
</dbReference>
<dbReference type="InterPro" id="IPR050680">
    <property type="entry name" value="YpeA/RimI_acetyltransf"/>
</dbReference>
<keyword evidence="2" id="KW-0012">Acyltransferase</keyword>
<evidence type="ECO:0000313" key="4">
    <source>
        <dbReference type="EMBL" id="KGM01110.1"/>
    </source>
</evidence>
<dbReference type="SUPFAM" id="SSF55729">
    <property type="entry name" value="Acyl-CoA N-acyltransferases (Nat)"/>
    <property type="match status" value="2"/>
</dbReference>
<comment type="caution">
    <text evidence="4">The sequence shown here is derived from an EMBL/GenBank/DDBJ whole genome shotgun (WGS) entry which is preliminary data.</text>
</comment>
<gene>
    <name evidence="4" type="ORF">Q760_03765</name>
</gene>
<dbReference type="OrthoDB" id="9799092at2"/>
<accession>A0A0A0B2R0</accession>
<proteinExistence type="predicted"/>
<sequence length="343" mass="37019">MSTLSLAPIAVRAAAPAEPPRPPTELGLTWRALTPDDAPALFELVSAVEEADALPFRRSLEEVVEMFEGDWKDHARDTLVGVDDAGVMRAYAQATTAPGDESLVRAFLLGGVHPAWRGRGVGRAVVAWLEGRGRQLLAESGKDVPGRLAAYLEDAAPVSARVYAHAGFAPVRYYSEMRRPLRDGVPAVPHVDGVRIVPWAPELDEAVRVAHNEAFADHWGSQPRSAEAWSHGRSMFAPSWSFVAVDDATGEVAGYLLSGRYEQDWAVAGYPSGYTELLGVRRAWRGRGLGVALLTAAMHAYAADGMHYAELGVDTENPSGAHGLYASLGYEVFQGSTMWSIEL</sequence>
<keyword evidence="5" id="KW-1185">Reference proteome</keyword>
<keyword evidence="1 4" id="KW-0808">Transferase</keyword>
<dbReference type="CDD" id="cd04301">
    <property type="entry name" value="NAT_SF"/>
    <property type="match status" value="1"/>
</dbReference>
<dbReference type="Gene3D" id="3.40.630.30">
    <property type="match status" value="1"/>
</dbReference>
<dbReference type="STRING" id="1408250.Q760_03765"/>
<feature type="domain" description="N-acetyltransferase" evidence="3">
    <location>
        <begin position="194"/>
        <end position="343"/>
    </location>
</feature>
<organism evidence="4 5">
    <name type="scientific">Cellulomonas cellasea DSM 20118</name>
    <dbReference type="NCBI Taxonomy" id="1408250"/>
    <lineage>
        <taxon>Bacteria</taxon>
        <taxon>Bacillati</taxon>
        <taxon>Actinomycetota</taxon>
        <taxon>Actinomycetes</taxon>
        <taxon>Micrococcales</taxon>
        <taxon>Cellulomonadaceae</taxon>
        <taxon>Cellulomonas</taxon>
    </lineage>
</organism>